<dbReference type="Gene3D" id="1.10.3470.10">
    <property type="entry name" value="ABC transporter involved in vitamin B12 uptake, BtuC"/>
    <property type="match status" value="1"/>
</dbReference>
<keyword evidence="10" id="KW-1185">Reference proteome</keyword>
<feature type="transmembrane region" description="Helical" evidence="8">
    <location>
        <begin position="128"/>
        <end position="151"/>
    </location>
</feature>
<feature type="transmembrane region" description="Helical" evidence="8">
    <location>
        <begin position="192"/>
        <end position="217"/>
    </location>
</feature>
<dbReference type="OrthoDB" id="9792889at2"/>
<evidence type="ECO:0000313" key="10">
    <source>
        <dbReference type="Proteomes" id="UP000010797"/>
    </source>
</evidence>
<keyword evidence="6 8" id="KW-1133">Transmembrane helix</keyword>
<evidence type="ECO:0000256" key="3">
    <source>
        <dbReference type="ARBA" id="ARBA00022448"/>
    </source>
</evidence>
<evidence type="ECO:0000256" key="7">
    <source>
        <dbReference type="ARBA" id="ARBA00023136"/>
    </source>
</evidence>
<feature type="transmembrane region" description="Helical" evidence="8">
    <location>
        <begin position="163"/>
        <end position="186"/>
    </location>
</feature>
<feature type="transmembrane region" description="Helical" evidence="8">
    <location>
        <begin position="320"/>
        <end position="339"/>
    </location>
</feature>
<evidence type="ECO:0000313" key="9">
    <source>
        <dbReference type="EMBL" id="AGA69687.1"/>
    </source>
</evidence>
<dbReference type="eggNOG" id="COG0609">
    <property type="taxonomic scope" value="Bacteria"/>
</dbReference>
<sequence length="346" mass="37212">MNLKNKSPKALTWTLGLALLLLLSIVFCVMMGSVSLPLGVTLKIIANQLPLINLDPSWSVAQESIVWNLRLPRVFLALIVGAMLATSGVAFQGILRNPLADPYILGVSSGAALGAASAILFFRTSSFLGQSVLPLFAFAGGLISLTFVFSLSRQNGQFERETLILAGVVVQALLGAFLSFLIAVSGQQMQEIIFWMMGSLASSTWQDVLILLPYLLFGLTYLHFQKREFNVIALGERAATHLGINVERKKLAILVVGSLLATAAVSIVGIIGFVGLIIPHLMRLLVGPDHRILLPVSTLAGATFLLWSDTIARTLLQSQEIPIGVITAFVGAPFFAYLLKSGLRRG</sequence>
<dbReference type="RefSeq" id="WP_015262663.1">
    <property type="nucleotide sequence ID" value="NC_019903.1"/>
</dbReference>
<reference evidence="10" key="1">
    <citation type="submission" date="2012-02" db="EMBL/GenBank/DDBJ databases">
        <title>Complete sequence of Desulfitobacterium dichloroeliminans LMG P-21439.</title>
        <authorList>
            <person name="Lucas S."/>
            <person name="Han J."/>
            <person name="Lapidus A."/>
            <person name="Cheng J.-F."/>
            <person name="Goodwin L."/>
            <person name="Pitluck S."/>
            <person name="Peters L."/>
            <person name="Ovchinnikova G."/>
            <person name="Teshima H."/>
            <person name="Detter J.C."/>
            <person name="Han C."/>
            <person name="Tapia R."/>
            <person name="Land M."/>
            <person name="Hauser L."/>
            <person name="Kyrpides N."/>
            <person name="Ivanova N."/>
            <person name="Pagani I."/>
            <person name="Kruse T."/>
            <person name="de Vos W.M."/>
            <person name="Boon N."/>
            <person name="Smidt H."/>
            <person name="Woyke T."/>
        </authorList>
    </citation>
    <scope>NUCLEOTIDE SEQUENCE [LARGE SCALE GENOMIC DNA]</scope>
    <source>
        <strain evidence="10">LMG P-21439 / DCA1</strain>
    </source>
</reference>
<dbReference type="EMBL" id="CP003344">
    <property type="protein sequence ID" value="AGA69687.1"/>
    <property type="molecule type" value="Genomic_DNA"/>
</dbReference>
<dbReference type="Proteomes" id="UP000010797">
    <property type="component" value="Chromosome"/>
</dbReference>
<dbReference type="FunFam" id="1.10.3470.10:FF:000001">
    <property type="entry name" value="Vitamin B12 ABC transporter permease BtuC"/>
    <property type="match status" value="1"/>
</dbReference>
<keyword evidence="7 8" id="KW-0472">Membrane</keyword>
<dbReference type="PANTHER" id="PTHR30472:SF25">
    <property type="entry name" value="ABC TRANSPORTER PERMEASE PROTEIN MJ0876-RELATED"/>
    <property type="match status" value="1"/>
</dbReference>
<comment type="similarity">
    <text evidence="2">Belongs to the binding-protein-dependent transport system permease family. FecCD subfamily.</text>
</comment>
<dbReference type="GO" id="GO:0033214">
    <property type="term" value="P:siderophore-iron import into cell"/>
    <property type="evidence" value="ECO:0007669"/>
    <property type="project" value="TreeGrafter"/>
</dbReference>
<dbReference type="KEGG" id="ddl:Desdi_2257"/>
<dbReference type="GO" id="GO:0022857">
    <property type="term" value="F:transmembrane transporter activity"/>
    <property type="evidence" value="ECO:0007669"/>
    <property type="project" value="InterPro"/>
</dbReference>
<feature type="transmembrane region" description="Helical" evidence="8">
    <location>
        <begin position="251"/>
        <end position="278"/>
    </location>
</feature>
<evidence type="ECO:0000256" key="6">
    <source>
        <dbReference type="ARBA" id="ARBA00022989"/>
    </source>
</evidence>
<dbReference type="GO" id="GO:0005886">
    <property type="term" value="C:plasma membrane"/>
    <property type="evidence" value="ECO:0007669"/>
    <property type="project" value="UniProtKB-SubCell"/>
</dbReference>
<protein>
    <submittedName>
        <fullName evidence="9">ABC-type Fe3+-siderophore transport system, permease component</fullName>
    </submittedName>
</protein>
<name>L0F911_DESDL</name>
<dbReference type="CDD" id="cd06550">
    <property type="entry name" value="TM_ABC_iron-siderophores_like"/>
    <property type="match status" value="1"/>
</dbReference>
<feature type="transmembrane region" description="Helical" evidence="8">
    <location>
        <begin position="74"/>
        <end position="91"/>
    </location>
</feature>
<feature type="transmembrane region" description="Helical" evidence="8">
    <location>
        <begin position="103"/>
        <end position="122"/>
    </location>
</feature>
<keyword evidence="5 8" id="KW-0812">Transmembrane</keyword>
<dbReference type="STRING" id="871963.Desdi_2257"/>
<accession>L0F911</accession>
<feature type="transmembrane region" description="Helical" evidence="8">
    <location>
        <begin position="290"/>
        <end position="308"/>
    </location>
</feature>
<evidence type="ECO:0000256" key="4">
    <source>
        <dbReference type="ARBA" id="ARBA00022475"/>
    </source>
</evidence>
<proteinExistence type="inferred from homology"/>
<evidence type="ECO:0000256" key="5">
    <source>
        <dbReference type="ARBA" id="ARBA00022692"/>
    </source>
</evidence>
<dbReference type="SUPFAM" id="SSF81345">
    <property type="entry name" value="ABC transporter involved in vitamin B12 uptake, BtuC"/>
    <property type="match status" value="1"/>
</dbReference>
<dbReference type="AlphaFoldDB" id="L0F911"/>
<dbReference type="HOGENOM" id="CLU_013016_0_3_9"/>
<keyword evidence="4" id="KW-1003">Cell membrane</keyword>
<dbReference type="PANTHER" id="PTHR30472">
    <property type="entry name" value="FERRIC ENTEROBACTIN TRANSPORT SYSTEM PERMEASE PROTEIN"/>
    <property type="match status" value="1"/>
</dbReference>
<keyword evidence="3" id="KW-0813">Transport</keyword>
<organism evidence="9 10">
    <name type="scientific">Desulfitobacterium dichloroeliminans (strain LMG P-21439 / DCA1)</name>
    <dbReference type="NCBI Taxonomy" id="871963"/>
    <lineage>
        <taxon>Bacteria</taxon>
        <taxon>Bacillati</taxon>
        <taxon>Bacillota</taxon>
        <taxon>Clostridia</taxon>
        <taxon>Eubacteriales</taxon>
        <taxon>Desulfitobacteriaceae</taxon>
        <taxon>Desulfitobacterium</taxon>
    </lineage>
</organism>
<evidence type="ECO:0000256" key="1">
    <source>
        <dbReference type="ARBA" id="ARBA00004651"/>
    </source>
</evidence>
<dbReference type="InterPro" id="IPR037294">
    <property type="entry name" value="ABC_BtuC-like"/>
</dbReference>
<evidence type="ECO:0000256" key="2">
    <source>
        <dbReference type="ARBA" id="ARBA00007935"/>
    </source>
</evidence>
<evidence type="ECO:0000256" key="8">
    <source>
        <dbReference type="SAM" id="Phobius"/>
    </source>
</evidence>
<dbReference type="InterPro" id="IPR000522">
    <property type="entry name" value="ABC_transptr_permease_BtuC"/>
</dbReference>
<comment type="subcellular location">
    <subcellularLocation>
        <location evidence="1">Cell membrane</location>
        <topology evidence="1">Multi-pass membrane protein</topology>
    </subcellularLocation>
</comment>
<dbReference type="Pfam" id="PF01032">
    <property type="entry name" value="FecCD"/>
    <property type="match status" value="1"/>
</dbReference>
<gene>
    <name evidence="9" type="ordered locus">Desdi_2257</name>
</gene>